<evidence type="ECO:0000313" key="2">
    <source>
        <dbReference type="EMBL" id="MSU02528.1"/>
    </source>
</evidence>
<keyword evidence="1" id="KW-1133">Transmembrane helix</keyword>
<dbReference type="RefSeq" id="WP_154441476.1">
    <property type="nucleotide sequence ID" value="NZ_VUNQ01000035.1"/>
</dbReference>
<name>A0A6N7Y227_9FIRM</name>
<dbReference type="Proteomes" id="UP000469523">
    <property type="component" value="Unassembled WGS sequence"/>
</dbReference>
<feature type="transmembrane region" description="Helical" evidence="1">
    <location>
        <begin position="340"/>
        <end position="360"/>
    </location>
</feature>
<reference evidence="2 3" key="1">
    <citation type="submission" date="2019-09" db="EMBL/GenBank/DDBJ databases">
        <title>In-depth cultivation of the pig gut microbiome towards novel bacterial diversity and tailored functional studies.</title>
        <authorList>
            <person name="Wylensek D."/>
            <person name="Hitch T.C.A."/>
            <person name="Clavel T."/>
        </authorList>
    </citation>
    <scope>NUCLEOTIDE SEQUENCE [LARGE SCALE GENOMIC DNA]</scope>
    <source>
        <strain evidence="2 3">WCA3-693-APC-4?</strain>
    </source>
</reference>
<keyword evidence="1" id="KW-0812">Transmembrane</keyword>
<keyword evidence="3" id="KW-1185">Reference proteome</keyword>
<gene>
    <name evidence="2" type="ORF">FYJ83_13790</name>
</gene>
<feature type="transmembrane region" description="Helical" evidence="1">
    <location>
        <begin position="181"/>
        <end position="199"/>
    </location>
</feature>
<dbReference type="AlphaFoldDB" id="A0A6N7Y227"/>
<comment type="caution">
    <text evidence="2">The sequence shown here is derived from an EMBL/GenBank/DDBJ whole genome shotgun (WGS) entry which is preliminary data.</text>
</comment>
<evidence type="ECO:0000256" key="1">
    <source>
        <dbReference type="SAM" id="Phobius"/>
    </source>
</evidence>
<accession>A0A6N7Y227</accession>
<dbReference type="EMBL" id="VUNQ01000035">
    <property type="protein sequence ID" value="MSU02528.1"/>
    <property type="molecule type" value="Genomic_DNA"/>
</dbReference>
<feature type="transmembrane region" description="Helical" evidence="1">
    <location>
        <begin position="21"/>
        <end position="38"/>
    </location>
</feature>
<feature type="transmembrane region" description="Helical" evidence="1">
    <location>
        <begin position="44"/>
        <end position="64"/>
    </location>
</feature>
<keyword evidence="1" id="KW-0472">Membrane</keyword>
<evidence type="ECO:0000313" key="3">
    <source>
        <dbReference type="Proteomes" id="UP000469523"/>
    </source>
</evidence>
<feature type="transmembrane region" description="Helical" evidence="1">
    <location>
        <begin position="369"/>
        <end position="389"/>
    </location>
</feature>
<feature type="transmembrane region" description="Helical" evidence="1">
    <location>
        <begin position="314"/>
        <end position="334"/>
    </location>
</feature>
<protein>
    <submittedName>
        <fullName evidence="2">Uncharacterized protein</fullName>
    </submittedName>
</protein>
<organism evidence="2 3">
    <name type="scientific">Tissierella pigra</name>
    <dbReference type="NCBI Taxonomy" id="2607614"/>
    <lineage>
        <taxon>Bacteria</taxon>
        <taxon>Bacillati</taxon>
        <taxon>Bacillota</taxon>
        <taxon>Tissierellia</taxon>
        <taxon>Tissierellales</taxon>
        <taxon>Tissierellaceae</taxon>
        <taxon>Tissierella</taxon>
    </lineage>
</organism>
<proteinExistence type="predicted"/>
<sequence>MEYNCRITKKEIIRRNLGLLIDYKTLIAVIFLVIGYLVKPLKFIFLLGISYFILYLIFIIKSLLSKQKIISLDFIIGEDELIVKVKNQQLIFPFRDIKKIKENSHGLIIKMNRKSEATLRTFEIPYDLEDKHIGFIKELKYRYESYKPKDKAEESFENAIVAFKLSPKKEVIRYIKYSKRIYFNILLSGVCLFISIMLIDSKPLAGITLIFLAIMSWVGYYIDYRMKSLRNPLICSIERLDNESFEIKGNTFKSIVNIKDVKLLNINHKEYIIKVEDITNESYAFTEKEIIAGDIDNLVKVIGESYIKLRSEKLPILSMISAIISILWMPMVLTPLGTKISLYLHFTFFIISLILAIIGLTKKNIIKRFIYVTLFLDLLLLIFYIHVISKIL</sequence>
<feature type="transmembrane region" description="Helical" evidence="1">
    <location>
        <begin position="205"/>
        <end position="222"/>
    </location>
</feature>